<proteinExistence type="inferred from homology"/>
<dbReference type="GeneID" id="31365904"/>
<reference evidence="7 8" key="1">
    <citation type="journal article" date="2011" name="Genome Res.">
        <title>Phylogeny-wide analysis of social amoeba genomes highlights ancient origins for complex intercellular communication.</title>
        <authorList>
            <person name="Heidel A.J."/>
            <person name="Lawal H.M."/>
            <person name="Felder M."/>
            <person name="Schilde C."/>
            <person name="Helps N.R."/>
            <person name="Tunggal B."/>
            <person name="Rivero F."/>
            <person name="John U."/>
            <person name="Schleicher M."/>
            <person name="Eichinger L."/>
            <person name="Platzer M."/>
            <person name="Noegel A.A."/>
            <person name="Schaap P."/>
            <person name="Gloeckner G."/>
        </authorList>
    </citation>
    <scope>NUCLEOTIDE SEQUENCE [LARGE SCALE GENOMIC DNA]</scope>
    <source>
        <strain evidence="8">ATCC 26659 / Pp 5 / PN500</strain>
    </source>
</reference>
<dbReference type="GO" id="GO:0006891">
    <property type="term" value="P:intra-Golgi vesicle-mediated transport"/>
    <property type="evidence" value="ECO:0007669"/>
    <property type="project" value="TreeGrafter"/>
</dbReference>
<dbReference type="PANTHER" id="PTHR11043">
    <property type="entry name" value="ZETA-COAT PROTEIN"/>
    <property type="match status" value="1"/>
</dbReference>
<dbReference type="InterPro" id="IPR022775">
    <property type="entry name" value="AP_mu_sigma_su"/>
</dbReference>
<dbReference type="AlphaFoldDB" id="D3BR31"/>
<accession>D3BR31</accession>
<evidence type="ECO:0000259" key="6">
    <source>
        <dbReference type="Pfam" id="PF01217"/>
    </source>
</evidence>
<dbReference type="GO" id="GO:0030126">
    <property type="term" value="C:COPI vesicle coat"/>
    <property type="evidence" value="ECO:0007669"/>
    <property type="project" value="InterPro"/>
</dbReference>
<evidence type="ECO:0000256" key="4">
    <source>
        <dbReference type="ARBA" id="ARBA00022490"/>
    </source>
</evidence>
<dbReference type="SUPFAM" id="SSF64356">
    <property type="entry name" value="SNARE-like"/>
    <property type="match status" value="1"/>
</dbReference>
<dbReference type="FunCoup" id="D3BR31">
    <property type="interactions" value="496"/>
</dbReference>
<comment type="caution">
    <text evidence="7">The sequence shown here is derived from an EMBL/GenBank/DDBJ whole genome shotgun (WGS) entry which is preliminary data.</text>
</comment>
<dbReference type="EMBL" id="ADBJ01000050">
    <property type="protein sequence ID" value="EFA75863.1"/>
    <property type="molecule type" value="Genomic_DNA"/>
</dbReference>
<gene>
    <name evidence="7" type="primary">copZ1</name>
    <name evidence="7" type="ORF">PPL_10435</name>
</gene>
<comment type="subcellular location">
    <subcellularLocation>
        <location evidence="2">Cytoplasm</location>
    </subcellularLocation>
    <subcellularLocation>
        <location evidence="1">Endomembrane system</location>
        <topology evidence="1">Peripheral membrane protein</topology>
    </subcellularLocation>
</comment>
<dbReference type="Pfam" id="PF01217">
    <property type="entry name" value="Clat_adaptor_s"/>
    <property type="match status" value="1"/>
</dbReference>
<keyword evidence="8" id="KW-1185">Reference proteome</keyword>
<evidence type="ECO:0000256" key="1">
    <source>
        <dbReference type="ARBA" id="ARBA00004184"/>
    </source>
</evidence>
<organism evidence="7 8">
    <name type="scientific">Heterostelium pallidum (strain ATCC 26659 / Pp 5 / PN500)</name>
    <name type="common">Cellular slime mold</name>
    <name type="synonym">Polysphondylium pallidum</name>
    <dbReference type="NCBI Taxonomy" id="670386"/>
    <lineage>
        <taxon>Eukaryota</taxon>
        <taxon>Amoebozoa</taxon>
        <taxon>Evosea</taxon>
        <taxon>Eumycetozoa</taxon>
        <taxon>Dictyostelia</taxon>
        <taxon>Acytosteliales</taxon>
        <taxon>Acytosteliaceae</taxon>
        <taxon>Heterostelium</taxon>
    </lineage>
</organism>
<dbReference type="InterPro" id="IPR039652">
    <property type="entry name" value="Coatomer_zeta"/>
</dbReference>
<dbReference type="PANTHER" id="PTHR11043:SF3">
    <property type="entry name" value="COATOMER SUBUNIT ZETA-A-RELATED"/>
    <property type="match status" value="1"/>
</dbReference>
<evidence type="ECO:0000256" key="3">
    <source>
        <dbReference type="ARBA" id="ARBA00006972"/>
    </source>
</evidence>
<dbReference type="STRING" id="670386.D3BR31"/>
<dbReference type="Gene3D" id="3.30.450.60">
    <property type="match status" value="2"/>
</dbReference>
<protein>
    <submittedName>
        <fullName evidence="7">Longin domain-containing protein</fullName>
    </submittedName>
</protein>
<evidence type="ECO:0000313" key="7">
    <source>
        <dbReference type="EMBL" id="EFA75863.1"/>
    </source>
</evidence>
<feature type="domain" description="AP complex mu/sigma subunit" evidence="6">
    <location>
        <begin position="8"/>
        <end position="127"/>
    </location>
</feature>
<keyword evidence="4" id="KW-0963">Cytoplasm</keyword>
<dbReference type="OMA" id="MNCLFES"/>
<dbReference type="RefSeq" id="XP_020427997.1">
    <property type="nucleotide sequence ID" value="XM_020581210.1"/>
</dbReference>
<name>D3BR31_HETP5</name>
<evidence type="ECO:0000313" key="8">
    <source>
        <dbReference type="Proteomes" id="UP000001396"/>
    </source>
</evidence>
<evidence type="ECO:0000256" key="5">
    <source>
        <dbReference type="ARBA" id="ARBA00023136"/>
    </source>
</evidence>
<keyword evidence="5" id="KW-0472">Membrane</keyword>
<dbReference type="GO" id="GO:0006886">
    <property type="term" value="P:intracellular protein transport"/>
    <property type="evidence" value="ECO:0007669"/>
    <property type="project" value="TreeGrafter"/>
</dbReference>
<dbReference type="GO" id="GO:0006890">
    <property type="term" value="P:retrograde vesicle-mediated transport, Golgi to endoplasmic reticulum"/>
    <property type="evidence" value="ECO:0007669"/>
    <property type="project" value="InterPro"/>
</dbReference>
<dbReference type="InterPro" id="IPR011012">
    <property type="entry name" value="Longin-like_dom_sf"/>
</dbReference>
<sequence>MSNFLYSVKYFFILDNKGNRIIAKYYSNDFENVNKQKAFEKRIFEKTAKAYSNVIIYVVGDRDQNELALLHVINSFTETLHSLSENGINKKTILDNINLTLLTLDEIIDEGIVLESDPTVIADRVGIRVEGEQDDLDQSISQVITSANNFLKYLNK</sequence>
<dbReference type="Proteomes" id="UP000001396">
    <property type="component" value="Unassembled WGS sequence"/>
</dbReference>
<comment type="similarity">
    <text evidence="3">Belongs to the adaptor complexes small subunit family.</text>
</comment>
<evidence type="ECO:0000256" key="2">
    <source>
        <dbReference type="ARBA" id="ARBA00004496"/>
    </source>
</evidence>
<dbReference type="InParanoid" id="D3BR31"/>